<evidence type="ECO:0000256" key="4">
    <source>
        <dbReference type="ARBA" id="ARBA00022692"/>
    </source>
</evidence>
<organism evidence="9 10">
    <name type="scientific">Galdieria partita</name>
    <dbReference type="NCBI Taxonomy" id="83374"/>
    <lineage>
        <taxon>Eukaryota</taxon>
        <taxon>Rhodophyta</taxon>
        <taxon>Bangiophyceae</taxon>
        <taxon>Galdieriales</taxon>
        <taxon>Galdieriaceae</taxon>
        <taxon>Galdieria</taxon>
    </lineage>
</organism>
<evidence type="ECO:0000256" key="8">
    <source>
        <dbReference type="SAM" id="Phobius"/>
    </source>
</evidence>
<comment type="caution">
    <text evidence="9">The sequence shown here is derived from an EMBL/GenBank/DDBJ whole genome shotgun (WGS) entry which is preliminary data.</text>
</comment>
<comment type="similarity">
    <text evidence="2">Belongs to the EMC4 family.</text>
</comment>
<keyword evidence="10" id="KW-1185">Reference proteome</keyword>
<dbReference type="GO" id="GO:0005789">
    <property type="term" value="C:endoplasmic reticulum membrane"/>
    <property type="evidence" value="ECO:0007669"/>
    <property type="project" value="UniProtKB-SubCell"/>
</dbReference>
<keyword evidence="4 8" id="KW-0812">Transmembrane</keyword>
<proteinExistence type="inferred from homology"/>
<evidence type="ECO:0000313" key="10">
    <source>
        <dbReference type="Proteomes" id="UP001061958"/>
    </source>
</evidence>
<gene>
    <name evidence="9" type="ORF">GpartN1_g2958.t1</name>
</gene>
<evidence type="ECO:0000256" key="2">
    <source>
        <dbReference type="ARBA" id="ARBA00007715"/>
    </source>
</evidence>
<keyword evidence="5" id="KW-0256">Endoplasmic reticulum</keyword>
<sequence>MSCSTKLFHMEDIAYPEGFVPSSQIKDSVIEKKQITQVARTRTAALRRKCWSTAISPLQQLLYIFFVSWLVGSDPSLFGIIMLATVIYMQIQSLVNIRKSFLPFEEDSDTLTLNTCKFVFLLCNMIGNFVLFYRLKAFGLFDFFVVQSPFVISSTDHANHEEVIHFVWW</sequence>
<dbReference type="Proteomes" id="UP001061958">
    <property type="component" value="Unassembled WGS sequence"/>
</dbReference>
<dbReference type="Pfam" id="PF06417">
    <property type="entry name" value="EMC4"/>
    <property type="match status" value="1"/>
</dbReference>
<evidence type="ECO:0000256" key="1">
    <source>
        <dbReference type="ARBA" id="ARBA00004477"/>
    </source>
</evidence>
<feature type="transmembrane region" description="Helical" evidence="8">
    <location>
        <begin position="77"/>
        <end position="97"/>
    </location>
</feature>
<feature type="transmembrane region" description="Helical" evidence="8">
    <location>
        <begin position="118"/>
        <end position="135"/>
    </location>
</feature>
<dbReference type="PANTHER" id="PTHR19315">
    <property type="entry name" value="ER MEMBRANE PROTEIN COMPLEX SUBUNIT 4"/>
    <property type="match status" value="1"/>
</dbReference>
<name>A0A9C7UQ41_9RHOD</name>
<dbReference type="OrthoDB" id="369569at2759"/>
<evidence type="ECO:0000256" key="7">
    <source>
        <dbReference type="ARBA" id="ARBA00023136"/>
    </source>
</evidence>
<comment type="subcellular location">
    <subcellularLocation>
        <location evidence="1">Endoplasmic reticulum membrane</location>
        <topology evidence="1">Multi-pass membrane protein</topology>
    </subcellularLocation>
</comment>
<keyword evidence="6 8" id="KW-1133">Transmembrane helix</keyword>
<evidence type="ECO:0000256" key="6">
    <source>
        <dbReference type="ARBA" id="ARBA00022989"/>
    </source>
</evidence>
<dbReference type="InterPro" id="IPR009445">
    <property type="entry name" value="TMEM85/Emc4"/>
</dbReference>
<dbReference type="EMBL" id="BQMJ01000021">
    <property type="protein sequence ID" value="GJQ11167.1"/>
    <property type="molecule type" value="Genomic_DNA"/>
</dbReference>
<reference evidence="9" key="1">
    <citation type="journal article" date="2022" name="Proc. Natl. Acad. Sci. U.S.A.">
        <title>Life cycle and functional genomics of the unicellular red alga Galdieria for elucidating algal and plant evolution and industrial use.</title>
        <authorList>
            <person name="Hirooka S."/>
            <person name="Itabashi T."/>
            <person name="Ichinose T.M."/>
            <person name="Onuma R."/>
            <person name="Fujiwara T."/>
            <person name="Yamashita S."/>
            <person name="Jong L.W."/>
            <person name="Tomita R."/>
            <person name="Iwane A.H."/>
            <person name="Miyagishima S.Y."/>
        </authorList>
    </citation>
    <scope>NUCLEOTIDE SEQUENCE</scope>
    <source>
        <strain evidence="9">NBRC 102759</strain>
    </source>
</reference>
<feature type="transmembrane region" description="Helical" evidence="8">
    <location>
        <begin position="50"/>
        <end position="71"/>
    </location>
</feature>
<keyword evidence="7 8" id="KW-0472">Membrane</keyword>
<evidence type="ECO:0000256" key="3">
    <source>
        <dbReference type="ARBA" id="ARBA00020820"/>
    </source>
</evidence>
<reference evidence="9" key="2">
    <citation type="submission" date="2022-01" db="EMBL/GenBank/DDBJ databases">
        <authorList>
            <person name="Hirooka S."/>
            <person name="Miyagishima S.Y."/>
        </authorList>
    </citation>
    <scope>NUCLEOTIDE SEQUENCE</scope>
    <source>
        <strain evidence="9">NBRC 102759</strain>
    </source>
</reference>
<protein>
    <recommendedName>
        <fullName evidence="3">ER membrane protein complex subunit 4</fullName>
    </recommendedName>
</protein>
<dbReference type="AlphaFoldDB" id="A0A9C7UQ41"/>
<accession>A0A9C7UQ41</accession>
<evidence type="ECO:0000256" key="5">
    <source>
        <dbReference type="ARBA" id="ARBA00022824"/>
    </source>
</evidence>
<evidence type="ECO:0000313" key="9">
    <source>
        <dbReference type="EMBL" id="GJQ11167.1"/>
    </source>
</evidence>